<organism evidence="1 2">
    <name type="scientific">Saccharopolyspora mangrovi</name>
    <dbReference type="NCBI Taxonomy" id="3082379"/>
    <lineage>
        <taxon>Bacteria</taxon>
        <taxon>Bacillati</taxon>
        <taxon>Actinomycetota</taxon>
        <taxon>Actinomycetes</taxon>
        <taxon>Pseudonocardiales</taxon>
        <taxon>Pseudonocardiaceae</taxon>
        <taxon>Saccharopolyspora</taxon>
    </lineage>
</organism>
<accession>A0ABU6AHL9</accession>
<protein>
    <submittedName>
        <fullName evidence="1">Uncharacterized protein</fullName>
    </submittedName>
</protein>
<reference evidence="1 2" key="1">
    <citation type="submission" date="2023-10" db="EMBL/GenBank/DDBJ databases">
        <title>Saccharopolyspora sp. nov., isolated from mangrove soil.</title>
        <authorList>
            <person name="Lu Y."/>
            <person name="Liu W."/>
        </authorList>
    </citation>
    <scope>NUCLEOTIDE SEQUENCE [LARGE SCALE GENOMIC DNA]</scope>
    <source>
        <strain evidence="1 2">S2-29</strain>
    </source>
</reference>
<evidence type="ECO:0000313" key="1">
    <source>
        <dbReference type="EMBL" id="MEB3370874.1"/>
    </source>
</evidence>
<evidence type="ECO:0000313" key="2">
    <source>
        <dbReference type="Proteomes" id="UP001327093"/>
    </source>
</evidence>
<sequence>MVEDEGDVVGAGARDFRHVLGLAGQAWGEAAVGEFGGEGFVVVADGRDGVAAAGEVFAEAGECGAGVGEAG</sequence>
<name>A0ABU6AHL9_9PSEU</name>
<dbReference type="Proteomes" id="UP001327093">
    <property type="component" value="Unassembled WGS sequence"/>
</dbReference>
<dbReference type="RefSeq" id="WP_324268375.1">
    <property type="nucleotide sequence ID" value="NZ_JAWLNX010000022.1"/>
</dbReference>
<gene>
    <name evidence="1" type="ORF">R4I43_26070</name>
</gene>
<keyword evidence="2" id="KW-1185">Reference proteome</keyword>
<proteinExistence type="predicted"/>
<comment type="caution">
    <text evidence="1">The sequence shown here is derived from an EMBL/GenBank/DDBJ whole genome shotgun (WGS) entry which is preliminary data.</text>
</comment>
<dbReference type="EMBL" id="JAWLNX010000022">
    <property type="protein sequence ID" value="MEB3370874.1"/>
    <property type="molecule type" value="Genomic_DNA"/>
</dbReference>